<name>A0A916IZL4_9BURK</name>
<evidence type="ECO:0000313" key="3">
    <source>
        <dbReference type="Proteomes" id="UP000672934"/>
    </source>
</evidence>
<feature type="domain" description="ATPase AAA-type core" evidence="1">
    <location>
        <begin position="18"/>
        <end position="86"/>
    </location>
</feature>
<comment type="caution">
    <text evidence="2">The sequence shown here is derived from an EMBL/GenBank/DDBJ whole genome shotgun (WGS) entry which is preliminary data.</text>
</comment>
<proteinExistence type="predicted"/>
<dbReference type="GO" id="GO:0005524">
    <property type="term" value="F:ATP binding"/>
    <property type="evidence" value="ECO:0007669"/>
    <property type="project" value="InterPro"/>
</dbReference>
<organism evidence="2 3">
    <name type="scientific">Cupriavidus yeoncheonensis</name>
    <dbReference type="NCBI Taxonomy" id="1462994"/>
    <lineage>
        <taxon>Bacteria</taxon>
        <taxon>Pseudomonadati</taxon>
        <taxon>Pseudomonadota</taxon>
        <taxon>Betaproteobacteria</taxon>
        <taxon>Burkholderiales</taxon>
        <taxon>Burkholderiaceae</taxon>
        <taxon>Cupriavidus</taxon>
    </lineage>
</organism>
<dbReference type="CDD" id="cd00267">
    <property type="entry name" value="ABC_ATPase"/>
    <property type="match status" value="1"/>
</dbReference>
<evidence type="ECO:0000259" key="1">
    <source>
        <dbReference type="Pfam" id="PF13304"/>
    </source>
</evidence>
<dbReference type="Gene3D" id="3.40.50.300">
    <property type="entry name" value="P-loop containing nucleotide triphosphate hydrolases"/>
    <property type="match status" value="1"/>
</dbReference>
<dbReference type="SUPFAM" id="SSF52540">
    <property type="entry name" value="P-loop containing nucleoside triphosphate hydrolases"/>
    <property type="match status" value="1"/>
</dbReference>
<dbReference type="Proteomes" id="UP000672934">
    <property type="component" value="Unassembled WGS sequence"/>
</dbReference>
<dbReference type="PANTHER" id="PTHR43581:SF2">
    <property type="entry name" value="EXCINUCLEASE ATPASE SUBUNIT"/>
    <property type="match status" value="1"/>
</dbReference>
<evidence type="ECO:0000313" key="2">
    <source>
        <dbReference type="EMBL" id="CAG2158317.1"/>
    </source>
</evidence>
<dbReference type="AlphaFoldDB" id="A0A916IZL4"/>
<dbReference type="InterPro" id="IPR051396">
    <property type="entry name" value="Bact_Antivir_Def_Nuclease"/>
</dbReference>
<accession>A0A916IZL4</accession>
<dbReference type="InterPro" id="IPR003959">
    <property type="entry name" value="ATPase_AAA_core"/>
</dbReference>
<dbReference type="InterPro" id="IPR027417">
    <property type="entry name" value="P-loop_NTPase"/>
</dbReference>
<keyword evidence="3" id="KW-1185">Reference proteome</keyword>
<dbReference type="PANTHER" id="PTHR43581">
    <property type="entry name" value="ATP/GTP PHOSPHATASE"/>
    <property type="match status" value="1"/>
</dbReference>
<dbReference type="EMBL" id="CAJPUY010000045">
    <property type="protein sequence ID" value="CAG2158317.1"/>
    <property type="molecule type" value="Genomic_DNA"/>
</dbReference>
<sequence length="177" mass="19918">MKVSIAETVEALEQGLQPSMSSGQSILTYFISAALAYLKDGSLVLFDEPEIHLHPNAVALLMQTLQALLKRFDSYAIIATHSPVVIQEVPRKQVIRFEREGSITSSYPLEQESFGENISELTRLVFETVEIPNFYKKTLQSLAMERTFDEVSSLFDHRLSLHATAYLASLYEDDDNA</sequence>
<protein>
    <recommendedName>
        <fullName evidence="1">ATPase AAA-type core domain-containing protein</fullName>
    </recommendedName>
</protein>
<dbReference type="GO" id="GO:0016887">
    <property type="term" value="F:ATP hydrolysis activity"/>
    <property type="evidence" value="ECO:0007669"/>
    <property type="project" value="InterPro"/>
</dbReference>
<reference evidence="2" key="1">
    <citation type="submission" date="2021-03" db="EMBL/GenBank/DDBJ databases">
        <authorList>
            <person name="Peeters C."/>
        </authorList>
    </citation>
    <scope>NUCLEOTIDE SEQUENCE</scope>
    <source>
        <strain evidence="2">LMG 31506</strain>
    </source>
</reference>
<dbReference type="Pfam" id="PF13304">
    <property type="entry name" value="AAA_21"/>
    <property type="match status" value="1"/>
</dbReference>
<gene>
    <name evidence="2" type="ORF">LMG31506_06326</name>
</gene>